<evidence type="ECO:0000313" key="13">
    <source>
        <dbReference type="Proteomes" id="UP001200470"/>
    </source>
</evidence>
<dbReference type="SUPFAM" id="SSF63380">
    <property type="entry name" value="Riboflavin synthase domain-like"/>
    <property type="match status" value="1"/>
</dbReference>
<protein>
    <submittedName>
        <fullName evidence="12">Dihydroorotate dehydrogenase electron transfer subunit</fullName>
    </submittedName>
</protein>
<name>A0ABS9CCI7_9BACT</name>
<dbReference type="InterPro" id="IPR050353">
    <property type="entry name" value="PyrK_electron_transfer"/>
</dbReference>
<dbReference type="CDD" id="cd06218">
    <property type="entry name" value="DHOD_e_trans"/>
    <property type="match status" value="1"/>
</dbReference>
<comment type="cofactor">
    <cofactor evidence="10">
        <name>[2Fe-2S] cluster</name>
        <dbReference type="ChEBI" id="CHEBI:190135"/>
    </cofactor>
</comment>
<keyword evidence="6" id="KW-0274">FAD</keyword>
<evidence type="ECO:0000256" key="7">
    <source>
        <dbReference type="ARBA" id="ARBA00022982"/>
    </source>
</evidence>
<dbReference type="InterPro" id="IPR039261">
    <property type="entry name" value="FNR_nucleotide-bd"/>
</dbReference>
<keyword evidence="2" id="KW-0813">Transport</keyword>
<gene>
    <name evidence="12" type="ORF">I6E12_00265</name>
</gene>
<dbReference type="Pfam" id="PF00175">
    <property type="entry name" value="NAD_binding_1"/>
    <property type="match status" value="1"/>
</dbReference>
<evidence type="ECO:0000256" key="9">
    <source>
        <dbReference type="ARBA" id="ARBA00023014"/>
    </source>
</evidence>
<dbReference type="Gene3D" id="3.40.50.80">
    <property type="entry name" value="Nucleotide-binding domain of ferredoxin-NADP reductase (FNR) module"/>
    <property type="match status" value="1"/>
</dbReference>
<comment type="similarity">
    <text evidence="1">Belongs to the PyrK family.</text>
</comment>
<keyword evidence="8" id="KW-0408">Iron</keyword>
<keyword evidence="5" id="KW-0479">Metal-binding</keyword>
<evidence type="ECO:0000256" key="2">
    <source>
        <dbReference type="ARBA" id="ARBA00022448"/>
    </source>
</evidence>
<dbReference type="Proteomes" id="UP001200470">
    <property type="component" value="Unassembled WGS sequence"/>
</dbReference>
<dbReference type="Gene3D" id="2.10.240.10">
    <property type="entry name" value="Dihydroorotate dehydrogenase, electron transfer subunit"/>
    <property type="match status" value="1"/>
</dbReference>
<keyword evidence="9" id="KW-0411">Iron-sulfur</keyword>
<dbReference type="InterPro" id="IPR017938">
    <property type="entry name" value="Riboflavin_synthase-like_b-brl"/>
</dbReference>
<organism evidence="12 13">
    <name type="scientific">Xylanibacter brevis</name>
    <dbReference type="NCBI Taxonomy" id="83231"/>
    <lineage>
        <taxon>Bacteria</taxon>
        <taxon>Pseudomonadati</taxon>
        <taxon>Bacteroidota</taxon>
        <taxon>Bacteroidia</taxon>
        <taxon>Bacteroidales</taxon>
        <taxon>Prevotellaceae</taxon>
        <taxon>Xylanibacter</taxon>
    </lineage>
</organism>
<dbReference type="InterPro" id="IPR017927">
    <property type="entry name" value="FAD-bd_FR_type"/>
</dbReference>
<accession>A0ABS9CCI7</accession>
<evidence type="ECO:0000256" key="4">
    <source>
        <dbReference type="ARBA" id="ARBA00022714"/>
    </source>
</evidence>
<dbReference type="InterPro" id="IPR037117">
    <property type="entry name" value="Dihydroorotate_DH_ele_sf"/>
</dbReference>
<evidence type="ECO:0000256" key="8">
    <source>
        <dbReference type="ARBA" id="ARBA00023004"/>
    </source>
</evidence>
<evidence type="ECO:0000259" key="11">
    <source>
        <dbReference type="PROSITE" id="PS51384"/>
    </source>
</evidence>
<dbReference type="EMBL" id="JADYTN010000001">
    <property type="protein sequence ID" value="MCF2562550.1"/>
    <property type="molecule type" value="Genomic_DNA"/>
</dbReference>
<keyword evidence="13" id="KW-1185">Reference proteome</keyword>
<feature type="domain" description="FAD-binding FR-type" evidence="11">
    <location>
        <begin position="3"/>
        <end position="103"/>
    </location>
</feature>
<dbReference type="InterPro" id="IPR001433">
    <property type="entry name" value="OxRdtase_FAD/NAD-bd"/>
</dbReference>
<dbReference type="PANTHER" id="PTHR43513">
    <property type="entry name" value="DIHYDROOROTATE DEHYDROGENASE B (NAD(+)), ELECTRON TRANSFER SUBUNIT"/>
    <property type="match status" value="1"/>
</dbReference>
<keyword evidence="3" id="KW-0285">Flavoprotein</keyword>
<evidence type="ECO:0000256" key="5">
    <source>
        <dbReference type="ARBA" id="ARBA00022723"/>
    </source>
</evidence>
<evidence type="ECO:0000256" key="3">
    <source>
        <dbReference type="ARBA" id="ARBA00022630"/>
    </source>
</evidence>
<dbReference type="PIRSF" id="PIRSF006816">
    <property type="entry name" value="Cyc3_hyd_g"/>
    <property type="match status" value="1"/>
</dbReference>
<evidence type="ECO:0000256" key="10">
    <source>
        <dbReference type="ARBA" id="ARBA00034078"/>
    </source>
</evidence>
<evidence type="ECO:0000313" key="12">
    <source>
        <dbReference type="EMBL" id="MCF2562550.1"/>
    </source>
</evidence>
<dbReference type="RefSeq" id="WP_094389428.1">
    <property type="nucleotide sequence ID" value="NZ_JADYTN010000001.1"/>
</dbReference>
<evidence type="ECO:0000256" key="1">
    <source>
        <dbReference type="ARBA" id="ARBA00006422"/>
    </source>
</evidence>
<evidence type="ECO:0000256" key="6">
    <source>
        <dbReference type="ARBA" id="ARBA00022827"/>
    </source>
</evidence>
<dbReference type="Gene3D" id="2.40.30.10">
    <property type="entry name" value="Translation factors"/>
    <property type="match status" value="1"/>
</dbReference>
<keyword evidence="4" id="KW-0001">2Fe-2S</keyword>
<dbReference type="Pfam" id="PF10418">
    <property type="entry name" value="DHODB_Fe-S_bind"/>
    <property type="match status" value="1"/>
</dbReference>
<dbReference type="SUPFAM" id="SSF52343">
    <property type="entry name" value="Ferredoxin reductase-like, C-terminal NADP-linked domain"/>
    <property type="match status" value="1"/>
</dbReference>
<dbReference type="PROSITE" id="PS51384">
    <property type="entry name" value="FAD_FR"/>
    <property type="match status" value="1"/>
</dbReference>
<comment type="caution">
    <text evidence="12">The sequence shown here is derived from an EMBL/GenBank/DDBJ whole genome shotgun (WGS) entry which is preliminary data.</text>
</comment>
<dbReference type="InterPro" id="IPR012165">
    <property type="entry name" value="Cyt_c3_hydrogenase_gsu"/>
</dbReference>
<proteinExistence type="inferred from homology"/>
<dbReference type="InterPro" id="IPR019480">
    <property type="entry name" value="Dihydroorotate_DH_Fe-S-bd"/>
</dbReference>
<keyword evidence="7" id="KW-0249">Electron transport</keyword>
<dbReference type="PANTHER" id="PTHR43513:SF3">
    <property type="entry name" value="DIHYDROOROTATE DEHYDROGENASE B (NAD(+)), ELECTRON TRANSFER SUBUNIT-RELATED"/>
    <property type="match status" value="1"/>
</dbReference>
<reference evidence="12 13" key="1">
    <citation type="submission" date="2020-12" db="EMBL/GenBank/DDBJ databases">
        <title>Whole genome sequences of gut porcine anaerobes.</title>
        <authorList>
            <person name="Kubasova T."/>
            <person name="Jahodarova E."/>
            <person name="Rychlik I."/>
        </authorList>
    </citation>
    <scope>NUCLEOTIDE SEQUENCE [LARGE SCALE GENOMIC DNA]</scope>
    <source>
        <strain evidence="12 13">An925</strain>
    </source>
</reference>
<sequence>MKKYICDLVVKSVDHISSKHVLIKLTHEEPLPEMFPGQFVEVSMEGVDGVLLRRPISINFVDRTNNELWLMVAMVGKGTRYLGQVQVGDVVNCVLPLGNSFTMPNKSSERLLLVGGGVGVAPLLYMGAEMKRLGVEPTFLLGARSKGDLLELDLFSHYGRVCITTEDGTEGEKGFVTNHSILKKETFDRIVTCGPKPMMMAVARYASQANVECEASLENMMACGLGACLCCVEKTVKGNLCVCKDGPVFNVKQLLWQI</sequence>